<sequence length="192" mass="21782">MNKKVVLDIETKNTFQDVGGYFTDKLQISVVCAYFYETDTWESFTEETLGDLFKKLERCDGIIGYNTIGFDCPVMNNYYPGDLLKVPQIDLLAKINETLGFRIKLDDVAGATLGTKKSGHGLLAVQWWKEGRVQDVIDYCMQDVKVTKEVYEFGKDKGYILFDDRTGERRQVFVDFSDPEDAGGGLNLTMGF</sequence>
<keyword evidence="2" id="KW-0067">ATP-binding</keyword>
<accession>A0A2M8EP02</accession>
<evidence type="ECO:0000259" key="1">
    <source>
        <dbReference type="Pfam" id="PF13482"/>
    </source>
</evidence>
<dbReference type="GO" id="GO:0004386">
    <property type="term" value="F:helicase activity"/>
    <property type="evidence" value="ECO:0007669"/>
    <property type="project" value="UniProtKB-KW"/>
</dbReference>
<keyword evidence="2" id="KW-0547">Nucleotide-binding</keyword>
<dbReference type="EMBL" id="PFSI01000037">
    <property type="protein sequence ID" value="PJC24465.1"/>
    <property type="molecule type" value="Genomic_DNA"/>
</dbReference>
<dbReference type="InterPro" id="IPR012337">
    <property type="entry name" value="RNaseH-like_sf"/>
</dbReference>
<evidence type="ECO:0000313" key="2">
    <source>
        <dbReference type="EMBL" id="PJC24465.1"/>
    </source>
</evidence>
<organism evidence="2 3">
    <name type="scientific">Candidatus Uhrbacteria bacterium CG_4_9_14_0_2_um_filter_41_50</name>
    <dbReference type="NCBI Taxonomy" id="1975031"/>
    <lineage>
        <taxon>Bacteria</taxon>
        <taxon>Candidatus Uhriibacteriota</taxon>
    </lineage>
</organism>
<protein>
    <submittedName>
        <fullName evidence="2">Helicase</fullName>
    </submittedName>
</protein>
<keyword evidence="2" id="KW-0347">Helicase</keyword>
<dbReference type="Pfam" id="PF13482">
    <property type="entry name" value="RNase_H_2"/>
    <property type="match status" value="1"/>
</dbReference>
<dbReference type="InterPro" id="IPR036397">
    <property type="entry name" value="RNaseH_sf"/>
</dbReference>
<evidence type="ECO:0000313" key="3">
    <source>
        <dbReference type="Proteomes" id="UP000230251"/>
    </source>
</evidence>
<dbReference type="Proteomes" id="UP000230251">
    <property type="component" value="Unassembled WGS sequence"/>
</dbReference>
<dbReference type="InterPro" id="IPR038720">
    <property type="entry name" value="YprB_RNase_H-like_dom"/>
</dbReference>
<keyword evidence="2" id="KW-0378">Hydrolase</keyword>
<proteinExistence type="predicted"/>
<reference evidence="3" key="1">
    <citation type="submission" date="2017-09" db="EMBL/GenBank/DDBJ databases">
        <title>Depth-based differentiation of microbial function through sediment-hosted aquifers and enrichment of novel symbionts in the deep terrestrial subsurface.</title>
        <authorList>
            <person name="Probst A.J."/>
            <person name="Ladd B."/>
            <person name="Jarett J.K."/>
            <person name="Geller-Mcgrath D.E."/>
            <person name="Sieber C.M.K."/>
            <person name="Emerson J.B."/>
            <person name="Anantharaman K."/>
            <person name="Thomas B.C."/>
            <person name="Malmstrom R."/>
            <person name="Stieglmeier M."/>
            <person name="Klingl A."/>
            <person name="Woyke T."/>
            <person name="Ryan C.M."/>
            <person name="Banfield J.F."/>
        </authorList>
    </citation>
    <scope>NUCLEOTIDE SEQUENCE [LARGE SCALE GENOMIC DNA]</scope>
</reference>
<feature type="domain" description="YprB ribonuclease H-like" evidence="1">
    <location>
        <begin position="7"/>
        <end position="152"/>
    </location>
</feature>
<dbReference type="GO" id="GO:0003676">
    <property type="term" value="F:nucleic acid binding"/>
    <property type="evidence" value="ECO:0007669"/>
    <property type="project" value="InterPro"/>
</dbReference>
<name>A0A2M8EP02_9BACT</name>
<dbReference type="Gene3D" id="3.30.420.10">
    <property type="entry name" value="Ribonuclease H-like superfamily/Ribonuclease H"/>
    <property type="match status" value="1"/>
</dbReference>
<gene>
    <name evidence="2" type="ORF">CO057_02615</name>
</gene>
<comment type="caution">
    <text evidence="2">The sequence shown here is derived from an EMBL/GenBank/DDBJ whole genome shotgun (WGS) entry which is preliminary data.</text>
</comment>
<dbReference type="SUPFAM" id="SSF53098">
    <property type="entry name" value="Ribonuclease H-like"/>
    <property type="match status" value="1"/>
</dbReference>
<dbReference type="AlphaFoldDB" id="A0A2M8EP02"/>